<dbReference type="Gene3D" id="3.30.390.80">
    <property type="entry name" value="DNA repair protein Rad52/59/22"/>
    <property type="match status" value="1"/>
</dbReference>
<comment type="caution">
    <text evidence="6">The sequence shown here is derived from an EMBL/GenBank/DDBJ whole genome shotgun (WGS) entry which is preliminary data.</text>
</comment>
<dbReference type="GO" id="GO:0006312">
    <property type="term" value="P:mitotic recombination"/>
    <property type="evidence" value="ECO:0007669"/>
    <property type="project" value="TreeGrafter"/>
</dbReference>
<feature type="compositionally biased region" description="Polar residues" evidence="5">
    <location>
        <begin position="530"/>
        <end position="541"/>
    </location>
</feature>
<feature type="region of interest" description="Disordered" evidence="5">
    <location>
        <begin position="272"/>
        <end position="335"/>
    </location>
</feature>
<dbReference type="InterPro" id="IPR042525">
    <property type="entry name" value="Rad52_Rad59_Rad22_sf"/>
</dbReference>
<feature type="compositionally biased region" description="Acidic residues" evidence="5">
    <location>
        <begin position="326"/>
        <end position="335"/>
    </location>
</feature>
<gene>
    <name evidence="6" type="ORF">EV421DRAFT_908284</name>
</gene>
<feature type="region of interest" description="Disordered" evidence="5">
    <location>
        <begin position="391"/>
        <end position="411"/>
    </location>
</feature>
<comment type="similarity">
    <text evidence="1">Belongs to the RAD52 family.</text>
</comment>
<organism evidence="6 7">
    <name type="scientific">Armillaria borealis</name>
    <dbReference type="NCBI Taxonomy" id="47425"/>
    <lineage>
        <taxon>Eukaryota</taxon>
        <taxon>Fungi</taxon>
        <taxon>Dikarya</taxon>
        <taxon>Basidiomycota</taxon>
        <taxon>Agaricomycotina</taxon>
        <taxon>Agaricomycetes</taxon>
        <taxon>Agaricomycetidae</taxon>
        <taxon>Agaricales</taxon>
        <taxon>Marasmiineae</taxon>
        <taxon>Physalacriaceae</taxon>
        <taxon>Armillaria</taxon>
    </lineage>
</organism>
<dbReference type="FunFam" id="3.30.390.80:FF:000001">
    <property type="entry name" value="DNA repair protein RAD52 homolog"/>
    <property type="match status" value="1"/>
</dbReference>
<evidence type="ECO:0000256" key="2">
    <source>
        <dbReference type="ARBA" id="ARBA00022763"/>
    </source>
</evidence>
<evidence type="ECO:0000256" key="3">
    <source>
        <dbReference type="ARBA" id="ARBA00023172"/>
    </source>
</evidence>
<dbReference type="GO" id="GO:0000724">
    <property type="term" value="P:double-strand break repair via homologous recombination"/>
    <property type="evidence" value="ECO:0007669"/>
    <property type="project" value="UniProtKB-ARBA"/>
</dbReference>
<keyword evidence="2" id="KW-0227">DNA damage</keyword>
<dbReference type="Proteomes" id="UP001175226">
    <property type="component" value="Unassembled WGS sequence"/>
</dbReference>
<feature type="compositionally biased region" description="Low complexity" evidence="5">
    <location>
        <begin position="272"/>
        <end position="290"/>
    </location>
</feature>
<dbReference type="GO" id="GO:0005634">
    <property type="term" value="C:nucleus"/>
    <property type="evidence" value="ECO:0007669"/>
    <property type="project" value="TreeGrafter"/>
</dbReference>
<feature type="compositionally biased region" description="Low complexity" evidence="5">
    <location>
        <begin position="240"/>
        <end position="250"/>
    </location>
</feature>
<dbReference type="SUPFAM" id="SSF54768">
    <property type="entry name" value="dsRNA-binding domain-like"/>
    <property type="match status" value="1"/>
</dbReference>
<dbReference type="InterPro" id="IPR007232">
    <property type="entry name" value="Rad52_Rad59_Rad22"/>
</dbReference>
<sequence length="554" mass="60226">MAGVFSGHIIDCYQKSLSSNMNKSNPNITTTGSLSFDPSMHGSFSIASSSSHPPYDPATLQQKLTQKLGPEYISTRPGPGGGPKLTYAEGWKIINLANEVFGFDGWSSSIVTMSTDFMDFDETTRRYSIGITAVVRVTLVASGSFHEDVGYGTIENTKSRGQGLDKCKKEAVTDGLKRALRNFGNLLGNCLYDKGYAQEVTKIKVQLPKFDKSQLHRRPEFAEPLPPNNPPPPQTNTSIQRAATAQQPQQRPVPVPQQPQQAYIPPQLQRAPLPQQQQRPPQPNASAPQQQRPPQPGNTSNANSSFGNGNVHTKTTSSSTLSSIEPDGDDSFMFGSEDDAFLATVDLGEGDIGRPIMCEGEEFDDESTKNNSVRFEDVDLSVIGEQFRENKPPVLPSARSEAQRQQQKQNRLAAIKAEIENQPAERSVLGERANARGTILLSSDPKPILPRVSLERQQQNQNRVALINSYQQQSTGQQSASNSQRRPDTPTGGFRFPAAATNVPGPPSVHSGVKRSVDGVPRKPGPGMGLSNSSSTRTPLGTLSLEPDGKRIKR</sequence>
<dbReference type="GO" id="GO:0003697">
    <property type="term" value="F:single-stranded DNA binding"/>
    <property type="evidence" value="ECO:0007669"/>
    <property type="project" value="UniProtKB-ARBA"/>
</dbReference>
<feature type="compositionally biased region" description="Polar residues" evidence="5">
    <location>
        <begin position="470"/>
        <end position="484"/>
    </location>
</feature>
<feature type="region of interest" description="Disordered" evidence="5">
    <location>
        <begin position="470"/>
        <end position="554"/>
    </location>
</feature>
<proteinExistence type="inferred from homology"/>
<reference evidence="6" key="1">
    <citation type="submission" date="2023-06" db="EMBL/GenBank/DDBJ databases">
        <authorList>
            <consortium name="Lawrence Berkeley National Laboratory"/>
            <person name="Ahrendt S."/>
            <person name="Sahu N."/>
            <person name="Indic B."/>
            <person name="Wong-Bajracharya J."/>
            <person name="Merenyi Z."/>
            <person name="Ke H.-M."/>
            <person name="Monk M."/>
            <person name="Kocsube S."/>
            <person name="Drula E."/>
            <person name="Lipzen A."/>
            <person name="Balint B."/>
            <person name="Henrissat B."/>
            <person name="Andreopoulos B."/>
            <person name="Martin F.M."/>
            <person name="Harder C.B."/>
            <person name="Rigling D."/>
            <person name="Ford K.L."/>
            <person name="Foster G.D."/>
            <person name="Pangilinan J."/>
            <person name="Papanicolaou A."/>
            <person name="Barry K."/>
            <person name="LaButti K."/>
            <person name="Viragh M."/>
            <person name="Koriabine M."/>
            <person name="Yan M."/>
            <person name="Riley R."/>
            <person name="Champramary S."/>
            <person name="Plett K.L."/>
            <person name="Tsai I.J."/>
            <person name="Slot J."/>
            <person name="Sipos G."/>
            <person name="Plett J."/>
            <person name="Nagy L.G."/>
            <person name="Grigoriev I.V."/>
        </authorList>
    </citation>
    <scope>NUCLEOTIDE SEQUENCE</scope>
    <source>
        <strain evidence="6">FPL87.14</strain>
    </source>
</reference>
<feature type="compositionally biased region" description="Pro residues" evidence="5">
    <location>
        <begin position="224"/>
        <end position="234"/>
    </location>
</feature>
<evidence type="ECO:0000256" key="5">
    <source>
        <dbReference type="SAM" id="MobiDB-lite"/>
    </source>
</evidence>
<keyword evidence="4" id="KW-0234">DNA repair</keyword>
<feature type="compositionally biased region" description="Low complexity" evidence="5">
    <location>
        <begin position="313"/>
        <end position="323"/>
    </location>
</feature>
<keyword evidence="3" id="KW-0233">DNA recombination</keyword>
<dbReference type="EMBL" id="JAUEPT010000004">
    <property type="protein sequence ID" value="KAK0452529.1"/>
    <property type="molecule type" value="Genomic_DNA"/>
</dbReference>
<feature type="region of interest" description="Disordered" evidence="5">
    <location>
        <begin position="220"/>
        <end position="260"/>
    </location>
</feature>
<evidence type="ECO:0000256" key="4">
    <source>
        <dbReference type="ARBA" id="ARBA00023204"/>
    </source>
</evidence>
<evidence type="ECO:0000256" key="1">
    <source>
        <dbReference type="ARBA" id="ARBA00006638"/>
    </source>
</evidence>
<dbReference type="AlphaFoldDB" id="A0AA39K3J5"/>
<dbReference type="InterPro" id="IPR041247">
    <property type="entry name" value="Rad52_fam"/>
</dbReference>
<accession>A0AA39K3J5</accession>
<feature type="compositionally biased region" description="Polar residues" evidence="5">
    <location>
        <begin position="297"/>
        <end position="312"/>
    </location>
</feature>
<dbReference type="GO" id="GO:0045002">
    <property type="term" value="P:double-strand break repair via single-strand annealing"/>
    <property type="evidence" value="ECO:0007669"/>
    <property type="project" value="TreeGrafter"/>
</dbReference>
<name>A0AA39K3J5_9AGAR</name>
<dbReference type="Pfam" id="PF04098">
    <property type="entry name" value="Rad52_Rad22"/>
    <property type="match status" value="1"/>
</dbReference>
<dbReference type="PANTHER" id="PTHR12132:SF1">
    <property type="entry name" value="DNA REPAIR PROTEIN RAD52 HOMOLOG"/>
    <property type="match status" value="1"/>
</dbReference>
<protein>
    <submittedName>
        <fullName evidence="6">RAD52 DNA repair protein</fullName>
    </submittedName>
</protein>
<evidence type="ECO:0000313" key="6">
    <source>
        <dbReference type="EMBL" id="KAK0452529.1"/>
    </source>
</evidence>
<evidence type="ECO:0000313" key="7">
    <source>
        <dbReference type="Proteomes" id="UP001175226"/>
    </source>
</evidence>
<keyword evidence="7" id="KW-1185">Reference proteome</keyword>
<dbReference type="PANTHER" id="PTHR12132">
    <property type="entry name" value="DNA REPAIR AND RECOMBINATION PROTEIN RAD52, RAD59"/>
    <property type="match status" value="1"/>
</dbReference>